<protein>
    <submittedName>
        <fullName evidence="2">Uncharacterized protein</fullName>
    </submittedName>
</protein>
<gene>
    <name evidence="2" type="ORF">IMSHALPRED_000272</name>
</gene>
<sequence>MSKDSTYAPEPKPQGRTNSGSAIVYDPVAQRITTAKVSRLENRKPIKTAPKWWNHVDLYSDGEISRLIATLNLGVLGWTANMKRLCGKCNDIYMMELPDETIRSMAAVA</sequence>
<dbReference type="Proteomes" id="UP000664534">
    <property type="component" value="Unassembled WGS sequence"/>
</dbReference>
<reference evidence="2" key="1">
    <citation type="submission" date="2021-03" db="EMBL/GenBank/DDBJ databases">
        <authorList>
            <person name="Tagirdzhanova G."/>
        </authorList>
    </citation>
    <scope>NUCLEOTIDE SEQUENCE</scope>
</reference>
<dbReference type="AlphaFoldDB" id="A0A8H3IG02"/>
<evidence type="ECO:0000313" key="2">
    <source>
        <dbReference type="EMBL" id="CAF9912279.1"/>
    </source>
</evidence>
<keyword evidence="3" id="KW-1185">Reference proteome</keyword>
<name>A0A8H3IG02_9LECA</name>
<proteinExistence type="predicted"/>
<dbReference type="OrthoDB" id="5284640at2759"/>
<evidence type="ECO:0000313" key="3">
    <source>
        <dbReference type="Proteomes" id="UP000664534"/>
    </source>
</evidence>
<evidence type="ECO:0000256" key="1">
    <source>
        <dbReference type="SAM" id="MobiDB-lite"/>
    </source>
</evidence>
<accession>A0A8H3IG02</accession>
<feature type="region of interest" description="Disordered" evidence="1">
    <location>
        <begin position="1"/>
        <end position="21"/>
    </location>
</feature>
<dbReference type="EMBL" id="CAJPDT010000010">
    <property type="protein sequence ID" value="CAF9912279.1"/>
    <property type="molecule type" value="Genomic_DNA"/>
</dbReference>
<organism evidence="2 3">
    <name type="scientific">Imshaugia aleurites</name>
    <dbReference type="NCBI Taxonomy" id="172621"/>
    <lineage>
        <taxon>Eukaryota</taxon>
        <taxon>Fungi</taxon>
        <taxon>Dikarya</taxon>
        <taxon>Ascomycota</taxon>
        <taxon>Pezizomycotina</taxon>
        <taxon>Lecanoromycetes</taxon>
        <taxon>OSLEUM clade</taxon>
        <taxon>Lecanoromycetidae</taxon>
        <taxon>Lecanorales</taxon>
        <taxon>Lecanorineae</taxon>
        <taxon>Parmeliaceae</taxon>
        <taxon>Imshaugia</taxon>
    </lineage>
</organism>
<comment type="caution">
    <text evidence="2">The sequence shown here is derived from an EMBL/GenBank/DDBJ whole genome shotgun (WGS) entry which is preliminary data.</text>
</comment>